<evidence type="ECO:0000313" key="2">
    <source>
        <dbReference type="EMBL" id="BAN47510.1"/>
    </source>
</evidence>
<gene>
    <name evidence="2" type="ORF">PCA10_17780</name>
</gene>
<dbReference type="InterPro" id="IPR021329">
    <property type="entry name" value="DUF2938"/>
</dbReference>
<feature type="transmembrane region" description="Helical" evidence="1">
    <location>
        <begin position="6"/>
        <end position="26"/>
    </location>
</feature>
<dbReference type="eggNOG" id="ENOG5031TIF">
    <property type="taxonomic scope" value="Bacteria"/>
</dbReference>
<reference evidence="2 3" key="1">
    <citation type="journal article" date="2013" name="Genome Announc.">
        <title>Complete Genome Sequence of the Carbazole Degrader Pseudomonas resinovorans Strain CA10 (NBRC 106553).</title>
        <authorList>
            <person name="Shintani M."/>
            <person name="Hosoyama A."/>
            <person name="Ohji S."/>
            <person name="Tsuchikane K."/>
            <person name="Takarada H."/>
            <person name="Yamazoe A."/>
            <person name="Fujita N."/>
            <person name="Nojiri H."/>
        </authorList>
    </citation>
    <scope>NUCLEOTIDE SEQUENCE [LARGE SCALE GENOMIC DNA]</scope>
    <source>
        <strain evidence="2 3">NBRC 106553</strain>
    </source>
</reference>
<keyword evidence="1" id="KW-0472">Membrane</keyword>
<protein>
    <recommendedName>
        <fullName evidence="4">DUF2938 domain-containing protein</fullName>
    </recommendedName>
</protein>
<dbReference type="Pfam" id="PF11158">
    <property type="entry name" value="DUF2938"/>
    <property type="match status" value="1"/>
</dbReference>
<evidence type="ECO:0000313" key="3">
    <source>
        <dbReference type="Proteomes" id="UP000015503"/>
    </source>
</evidence>
<proteinExistence type="predicted"/>
<dbReference type="RefSeq" id="WP_016491712.1">
    <property type="nucleotide sequence ID" value="NC_021499.1"/>
</dbReference>
<feature type="transmembrane region" description="Helical" evidence="1">
    <location>
        <begin position="69"/>
        <end position="94"/>
    </location>
</feature>
<keyword evidence="1" id="KW-1133">Transmembrane helix</keyword>
<feature type="transmembrane region" description="Helical" evidence="1">
    <location>
        <begin position="139"/>
        <end position="159"/>
    </location>
</feature>
<accession>S6AH39</accession>
<dbReference type="KEGG" id="pre:PCA10_17780"/>
<feature type="transmembrane region" description="Helical" evidence="1">
    <location>
        <begin position="100"/>
        <end position="118"/>
    </location>
</feature>
<keyword evidence="1" id="KW-0812">Transmembrane</keyword>
<dbReference type="HOGENOM" id="CLU_116614_0_0_6"/>
<sequence length="165" mass="17409">MLGEMIFRVILVGVGATLATDIWAWLRRRLFGVPSLDYALVGRWLGHMGRGRFSHEAIGRAAPIAGERVLGWAFHYATGVVFAALLVALAGQGWLCRPSLLPAMLFGAATVAAPLLLMQPAFGMGLAASRTPQPGKARLRSLVTHLVFGAGLFVAAWAATGLGCA</sequence>
<keyword evidence="3" id="KW-1185">Reference proteome</keyword>
<dbReference type="OrthoDB" id="9812539at2"/>
<dbReference type="EMBL" id="AP013068">
    <property type="protein sequence ID" value="BAN47510.1"/>
    <property type="molecule type" value="Genomic_DNA"/>
</dbReference>
<name>S6AH39_METRE</name>
<dbReference type="AlphaFoldDB" id="S6AH39"/>
<evidence type="ECO:0000256" key="1">
    <source>
        <dbReference type="SAM" id="Phobius"/>
    </source>
</evidence>
<evidence type="ECO:0008006" key="4">
    <source>
        <dbReference type="Google" id="ProtNLM"/>
    </source>
</evidence>
<organism evidence="2 3">
    <name type="scientific">Metapseudomonas resinovorans NBRC 106553</name>
    <dbReference type="NCBI Taxonomy" id="1245471"/>
    <lineage>
        <taxon>Bacteria</taxon>
        <taxon>Pseudomonadati</taxon>
        <taxon>Pseudomonadota</taxon>
        <taxon>Gammaproteobacteria</taxon>
        <taxon>Pseudomonadales</taxon>
        <taxon>Pseudomonadaceae</taxon>
        <taxon>Metapseudomonas</taxon>
    </lineage>
</organism>
<dbReference type="Proteomes" id="UP000015503">
    <property type="component" value="Chromosome"/>
</dbReference>
<dbReference type="PATRIC" id="fig|1245471.3.peg.1802"/>